<dbReference type="Gene3D" id="3.50.50.60">
    <property type="entry name" value="FAD/NAD(P)-binding domain"/>
    <property type="match status" value="2"/>
</dbReference>
<keyword evidence="6" id="KW-0503">Monooxygenase</keyword>
<dbReference type="Proteomes" id="UP000242770">
    <property type="component" value="Unassembled WGS sequence"/>
</dbReference>
<keyword evidence="2" id="KW-0274">FAD</keyword>
<evidence type="ECO:0000256" key="5">
    <source>
        <dbReference type="SAM" id="Phobius"/>
    </source>
</evidence>
<keyword evidence="5" id="KW-1133">Transmembrane helix</keyword>
<reference evidence="6" key="1">
    <citation type="submission" date="2014-06" db="EMBL/GenBank/DDBJ databases">
        <authorList>
            <person name="Ju J."/>
            <person name="Zhang J."/>
        </authorList>
    </citation>
    <scope>NUCLEOTIDE SEQUENCE</scope>
    <source>
        <strain evidence="6">SscI8</strain>
    </source>
</reference>
<gene>
    <name evidence="7" type="primary">SSCI35500.1</name>
    <name evidence="6" type="ORF">SPSC_00323</name>
</gene>
<keyword evidence="8" id="KW-1185">Reference proteome</keyword>
<dbReference type="STRING" id="49012.A0A0F7S5K9"/>
<dbReference type="Pfam" id="PF13738">
    <property type="entry name" value="Pyr_redox_3"/>
    <property type="match status" value="1"/>
</dbReference>
<dbReference type="PANTHER" id="PTHR23023">
    <property type="entry name" value="DIMETHYLANILINE MONOOXYGENASE"/>
    <property type="match status" value="1"/>
</dbReference>
<evidence type="ECO:0000313" key="8">
    <source>
        <dbReference type="Proteomes" id="UP000242770"/>
    </source>
</evidence>
<accession>A0A0F7S5K9</accession>
<reference evidence="7" key="3">
    <citation type="submission" date="2014-06" db="EMBL/GenBank/DDBJ databases">
        <authorList>
            <person name="Berkman J.Paul."/>
        </authorList>
    </citation>
    <scope>NUCLEOTIDE SEQUENCE [LARGE SCALE GENOMIC DNA]</scope>
</reference>
<evidence type="ECO:0000256" key="3">
    <source>
        <dbReference type="ARBA" id="ARBA00023002"/>
    </source>
</evidence>
<evidence type="ECO:0000313" key="7">
    <source>
        <dbReference type="EMBL" id="CDW97611.1"/>
    </source>
</evidence>
<dbReference type="EMBL" id="CCFA01001988">
    <property type="protein sequence ID" value="CDW97611.1"/>
    <property type="molecule type" value="Genomic_DNA"/>
</dbReference>
<keyword evidence="3" id="KW-0560">Oxidoreductase</keyword>
<dbReference type="SUPFAM" id="SSF51905">
    <property type="entry name" value="FAD/NAD(P)-binding domain"/>
    <property type="match status" value="1"/>
</dbReference>
<dbReference type="InterPro" id="IPR050346">
    <property type="entry name" value="FMO-like"/>
</dbReference>
<dbReference type="GO" id="GO:0004497">
    <property type="term" value="F:monooxygenase activity"/>
    <property type="evidence" value="ECO:0007669"/>
    <property type="project" value="UniProtKB-KW"/>
</dbReference>
<feature type="transmembrane region" description="Helical" evidence="5">
    <location>
        <begin position="646"/>
        <end position="669"/>
    </location>
</feature>
<keyword evidence="5" id="KW-0472">Membrane</keyword>
<keyword evidence="1" id="KW-0285">Flavoprotein</keyword>
<evidence type="ECO:0000256" key="2">
    <source>
        <dbReference type="ARBA" id="ARBA00022827"/>
    </source>
</evidence>
<name>A0A0F7S5K9_9BASI</name>
<keyword evidence="5" id="KW-0812">Transmembrane</keyword>
<dbReference type="OrthoDB" id="66881at2759"/>
<protein>
    <submittedName>
        <fullName evidence="6">Related to FMO1-flavin-containing monooxygenase</fullName>
    </submittedName>
</protein>
<reference evidence="8" key="2">
    <citation type="submission" date="2014-06" db="EMBL/GenBank/DDBJ databases">
        <authorList>
            <person name="Berkman P.J."/>
        </authorList>
    </citation>
    <scope>NUCLEOTIDE SEQUENCE [LARGE SCALE GENOMIC DNA]</scope>
</reference>
<dbReference type="AlphaFoldDB" id="A0A0F7S5K9"/>
<evidence type="ECO:0000256" key="4">
    <source>
        <dbReference type="SAM" id="MobiDB-lite"/>
    </source>
</evidence>
<evidence type="ECO:0000256" key="1">
    <source>
        <dbReference type="ARBA" id="ARBA00022630"/>
    </source>
</evidence>
<feature type="region of interest" description="Disordered" evidence="4">
    <location>
        <begin position="1"/>
        <end position="20"/>
    </location>
</feature>
<dbReference type="InterPro" id="IPR036188">
    <property type="entry name" value="FAD/NAD-bd_sf"/>
</dbReference>
<evidence type="ECO:0000313" key="6">
    <source>
        <dbReference type="EMBL" id="CDR87197.1"/>
    </source>
</evidence>
<dbReference type="EMBL" id="LK056652">
    <property type="protein sequence ID" value="CDR87197.1"/>
    <property type="molecule type" value="Genomic_DNA"/>
</dbReference>
<sequence length="686" mass="76193">MTGSSATGTHIEPRTRQAGPETVLVIGGGATGLVTLRNLVEEQGRDSQGSYPLFEPLLVERRDDVGGVWYWSDETYALERTIGPDKVQGLSPVFDPKGTPHWPSPAYLNLRGNVLPEFLEFRGKKFDPPANGETFPSMGETHNYLKSFAEPYRKYIKCGVEVLRVQELPEDKGWQVTLKHWTSSAVDKAEAVSFTPTVEVRNFDRVIVAAGWYDTPYYPDVPGIQLAKEKGHIHHCKHYRDSTPYIGKKVVVVGNNNSANEVAAHLAPFNSVSHPVYKSAKSAPIDKCPALPDARIKDVGLITNYQLVHTAADSTVEKGSKLDLTLADGSVIRNVDYVILGTGYGQKYPWLHVLTDAARKSGSSEVEQLTPDSLKGTRVPFMYNHALFSKSPRLTLGFVGLLISYTPFAFADLNSAWIVAVWSGKINSVPKSIDARLQFEQDRLQYLYETRSKKAAEKGEKLNPEDPVMYAYYHAVAGSRAEGPPSESHFAEGLYEELMKADPEQAGRWHWKWDDESEVKRISMYTRKKMWLEENGDRIRNDPFDLLGSNNQRYGHLVEELVDPRWRSRPQNGAVVRGGTVSKGATATGVRVETISRGAAILRGATTSGPTSAVRAPNRVGNKQPSSDDTLEFFISLLSVRAQKPAWFTVLALCTFVLLIMIFWLVIFVEVIKVSFAVLGDMVGLS</sequence>
<proteinExistence type="predicted"/>
<organism evidence="7 8">
    <name type="scientific">Sporisorium scitamineum</name>
    <dbReference type="NCBI Taxonomy" id="49012"/>
    <lineage>
        <taxon>Eukaryota</taxon>
        <taxon>Fungi</taxon>
        <taxon>Dikarya</taxon>
        <taxon>Basidiomycota</taxon>
        <taxon>Ustilaginomycotina</taxon>
        <taxon>Ustilaginomycetes</taxon>
        <taxon>Ustilaginales</taxon>
        <taxon>Ustilaginaceae</taxon>
        <taxon>Sporisorium</taxon>
    </lineage>
</organism>